<dbReference type="HAMAP" id="MF_00649">
    <property type="entry name" value="DNA_gyrase_inhibitor_YacG"/>
    <property type="match status" value="1"/>
</dbReference>
<organism evidence="4 5">
    <name type="scientific">Neisseria weaveri</name>
    <dbReference type="NCBI Taxonomy" id="28091"/>
    <lineage>
        <taxon>Bacteria</taxon>
        <taxon>Pseudomonadati</taxon>
        <taxon>Pseudomonadota</taxon>
        <taxon>Betaproteobacteria</taxon>
        <taxon>Neisseriales</taxon>
        <taxon>Neisseriaceae</taxon>
        <taxon>Neisseria</taxon>
    </lineage>
</organism>
<feature type="binding site" evidence="3">
    <location>
        <position position="30"/>
    </location>
    <ligand>
        <name>Zn(2+)</name>
        <dbReference type="ChEBI" id="CHEBI:29105"/>
    </ligand>
</feature>
<keyword evidence="2 3" id="KW-0862">Zinc</keyword>
<evidence type="ECO:0000256" key="2">
    <source>
        <dbReference type="ARBA" id="ARBA00022833"/>
    </source>
</evidence>
<proteinExistence type="inferred from homology"/>
<keyword evidence="1 3" id="KW-0479">Metal-binding</keyword>
<keyword evidence="5" id="KW-1185">Reference proteome</keyword>
<comment type="function">
    <text evidence="3">Inhibits all the catalytic activities of DNA gyrase by preventing its interaction with DNA. Acts by binding directly to the C-terminal domain of GyrB, which probably disrupts DNA binding by the gyrase.</text>
</comment>
<feature type="binding site" evidence="3">
    <location>
        <position position="26"/>
    </location>
    <ligand>
        <name>Zn(2+)</name>
        <dbReference type="ChEBI" id="CHEBI:29105"/>
    </ligand>
</feature>
<name>A0A3S5CA43_9NEIS</name>
<evidence type="ECO:0000256" key="3">
    <source>
        <dbReference type="HAMAP-Rule" id="MF_00649"/>
    </source>
</evidence>
<comment type="cofactor">
    <cofactor evidence="3">
        <name>Zn(2+)</name>
        <dbReference type="ChEBI" id="CHEBI:29105"/>
    </cofactor>
    <text evidence="3">Binds 1 zinc ion.</text>
</comment>
<dbReference type="Proteomes" id="UP000272771">
    <property type="component" value="Chromosome"/>
</dbReference>
<dbReference type="Gene3D" id="3.30.50.10">
    <property type="entry name" value="Erythroid Transcription Factor GATA-1, subunit A"/>
    <property type="match status" value="1"/>
</dbReference>
<evidence type="ECO:0000313" key="5">
    <source>
        <dbReference type="Proteomes" id="UP000272771"/>
    </source>
</evidence>
<dbReference type="SUPFAM" id="SSF57716">
    <property type="entry name" value="Glucocorticoid receptor-like (DNA-binding domain)"/>
    <property type="match status" value="1"/>
</dbReference>
<dbReference type="EMBL" id="LR134533">
    <property type="protein sequence ID" value="VEJ50697.1"/>
    <property type="molecule type" value="Genomic_DNA"/>
</dbReference>
<gene>
    <name evidence="3 4" type="primary">yacG</name>
    <name evidence="4" type="ORF">NCTC12742_00825</name>
</gene>
<dbReference type="InterPro" id="IPR013088">
    <property type="entry name" value="Znf_NHR/GATA"/>
</dbReference>
<dbReference type="GO" id="GO:0008657">
    <property type="term" value="F:DNA topoisomerase type II (double strand cut, ATP-hydrolyzing) inhibitor activity"/>
    <property type="evidence" value="ECO:0007669"/>
    <property type="project" value="UniProtKB-UniRule"/>
</dbReference>
<dbReference type="PANTHER" id="PTHR36150">
    <property type="entry name" value="DNA GYRASE INHIBITOR YACG"/>
    <property type="match status" value="1"/>
</dbReference>
<dbReference type="GO" id="GO:0008270">
    <property type="term" value="F:zinc ion binding"/>
    <property type="evidence" value="ECO:0007669"/>
    <property type="project" value="UniProtKB-UniRule"/>
</dbReference>
<evidence type="ECO:0000313" key="4">
    <source>
        <dbReference type="EMBL" id="VEJ50697.1"/>
    </source>
</evidence>
<dbReference type="AlphaFoldDB" id="A0A3S5CA43"/>
<dbReference type="STRING" id="28091.SAMEA3174300_01450"/>
<feature type="binding site" evidence="3">
    <location>
        <position position="10"/>
    </location>
    <ligand>
        <name>Zn(2+)</name>
        <dbReference type="ChEBI" id="CHEBI:29105"/>
    </ligand>
</feature>
<comment type="subunit">
    <text evidence="3">Interacts with GyrB.</text>
</comment>
<dbReference type="NCBIfam" id="NF001638">
    <property type="entry name" value="PRK00418.1"/>
    <property type="match status" value="1"/>
</dbReference>
<reference evidence="4 5" key="1">
    <citation type="submission" date="2018-12" db="EMBL/GenBank/DDBJ databases">
        <authorList>
            <consortium name="Pathogen Informatics"/>
        </authorList>
    </citation>
    <scope>NUCLEOTIDE SEQUENCE [LARGE SCALE GENOMIC DNA]</scope>
    <source>
        <strain evidence="4 5">NCTC12742</strain>
    </source>
</reference>
<feature type="binding site" evidence="3">
    <location>
        <position position="7"/>
    </location>
    <ligand>
        <name>Zn(2+)</name>
        <dbReference type="ChEBI" id="CHEBI:29105"/>
    </ligand>
</feature>
<evidence type="ECO:0000256" key="1">
    <source>
        <dbReference type="ARBA" id="ARBA00022723"/>
    </source>
</evidence>
<dbReference type="GO" id="GO:0006355">
    <property type="term" value="P:regulation of DNA-templated transcription"/>
    <property type="evidence" value="ECO:0007669"/>
    <property type="project" value="InterPro"/>
</dbReference>
<dbReference type="InterPro" id="IPR005584">
    <property type="entry name" value="DNA_gyrase_inhibitor_YacG"/>
</dbReference>
<dbReference type="OrthoDB" id="9809663at2"/>
<accession>A0A3S5CA43</accession>
<dbReference type="Pfam" id="PF03884">
    <property type="entry name" value="YacG"/>
    <property type="match status" value="1"/>
</dbReference>
<dbReference type="KEGG" id="nwe:SAMEA3174300_1450"/>
<comment type="similarity">
    <text evidence="3">Belongs to the DNA gyrase inhibitor YacG family.</text>
</comment>
<dbReference type="RefSeq" id="WP_081463174.1">
    <property type="nucleotide sequence ID" value="NZ_CAUJRG010000002.1"/>
</dbReference>
<protein>
    <recommendedName>
        <fullName evidence="3">DNA gyrase inhibitor YacG</fullName>
    </recommendedName>
</protein>
<sequence length="60" mass="6866">MVTIVKCPTCGAPVEWTVESRYRPFCSQRCKVVDLGAWASEEYVMPSEEEEPLSEDVQRI</sequence>
<dbReference type="PANTHER" id="PTHR36150:SF1">
    <property type="entry name" value="DNA GYRASE INHIBITOR YACG"/>
    <property type="match status" value="1"/>
</dbReference>